<proteinExistence type="predicted"/>
<dbReference type="EMBL" id="JBHSEF010000026">
    <property type="protein sequence ID" value="MFC4356004.1"/>
    <property type="molecule type" value="Genomic_DNA"/>
</dbReference>
<dbReference type="InterPro" id="IPR007391">
    <property type="entry name" value="Vancomycin_resist_VanW"/>
</dbReference>
<gene>
    <name evidence="3" type="ORF">ACFO0S_13160</name>
</gene>
<comment type="caution">
    <text evidence="3">The sequence shown here is derived from an EMBL/GenBank/DDBJ whole genome shotgun (WGS) entry which is preliminary data.</text>
</comment>
<feature type="signal peptide" evidence="2">
    <location>
        <begin position="1"/>
        <end position="23"/>
    </location>
</feature>
<feature type="compositionally biased region" description="Low complexity" evidence="1">
    <location>
        <begin position="438"/>
        <end position="455"/>
    </location>
</feature>
<feature type="region of interest" description="Disordered" evidence="1">
    <location>
        <begin position="371"/>
        <end position="464"/>
    </location>
</feature>
<dbReference type="InterPro" id="IPR052913">
    <property type="entry name" value="Glycopeptide_resist_protein"/>
</dbReference>
<accession>A0ABV8UY87</accession>
<reference evidence="4" key="1">
    <citation type="journal article" date="2019" name="Int. J. Syst. Evol. Microbiol.">
        <title>The Global Catalogue of Microorganisms (GCM) 10K type strain sequencing project: providing services to taxonomists for standard genome sequencing and annotation.</title>
        <authorList>
            <consortium name="The Broad Institute Genomics Platform"/>
            <consortium name="The Broad Institute Genome Sequencing Center for Infectious Disease"/>
            <person name="Wu L."/>
            <person name="Ma J."/>
        </authorList>
    </citation>
    <scope>NUCLEOTIDE SEQUENCE [LARGE SCALE GENOMIC DNA]</scope>
    <source>
        <strain evidence="4">CCUG 50353</strain>
    </source>
</reference>
<dbReference type="PANTHER" id="PTHR35788">
    <property type="entry name" value="EXPORTED PROTEIN-RELATED"/>
    <property type="match status" value="1"/>
</dbReference>
<evidence type="ECO:0000313" key="4">
    <source>
        <dbReference type="Proteomes" id="UP001595733"/>
    </source>
</evidence>
<feature type="compositionally biased region" description="Gly residues" evidence="1">
    <location>
        <begin position="410"/>
        <end position="422"/>
    </location>
</feature>
<dbReference type="PANTHER" id="PTHR35788:SF1">
    <property type="entry name" value="EXPORTED PROTEIN"/>
    <property type="match status" value="1"/>
</dbReference>
<evidence type="ECO:0000313" key="3">
    <source>
        <dbReference type="EMBL" id="MFC4356004.1"/>
    </source>
</evidence>
<sequence length="464" mass="50126">MKSFKYLLTILLALLLLSPFVAADEFLHTLGGEVAPSLDKQELSSFITNEVAIWSDSASVQLNANHPNLEVTPNDFQFNIESSVQQFLDKADVPWYAFWKRKQEVHQPLVVTISDRLTEALDLDPSIDMVQSSNELHLKASVLSDEPIQLVASNISTSDMERFSFVHVQTGLSAAELLTVSELLNDHTLQPQEEFSLLTILNGAAAPISEETANFVASMFYIAVLQSEFEILERHSQGIVPNYTTLGLEAMISEKLVRDFKFKNTFDSPVTINVIHNAGVFLVEFYTLAPDSNARYEVGSREEIEPKRIERLVADLSYGAERKIETGRSGWRVTTYRTISSSTGSFETQEVVARDYYPPVHNVYEVSSQLPPEVVVTPTDGQTTGDGSIGTDGTTPGTDTPTDGTARSGSGDGGGTSQGGTTGDNTSNNGVGSGGSSSDGSNSNGGLSGDGSNNGYDKGGNKIN</sequence>
<feature type="compositionally biased region" description="Low complexity" evidence="1">
    <location>
        <begin position="379"/>
        <end position="409"/>
    </location>
</feature>
<protein>
    <submittedName>
        <fullName evidence="3">VanW family protein</fullName>
    </submittedName>
</protein>
<keyword evidence="2" id="KW-0732">Signal</keyword>
<keyword evidence="4" id="KW-1185">Reference proteome</keyword>
<dbReference type="Proteomes" id="UP001595733">
    <property type="component" value="Unassembled WGS sequence"/>
</dbReference>
<name>A0ABV8UY87_9BACL</name>
<dbReference type="RefSeq" id="WP_378142563.1">
    <property type="nucleotide sequence ID" value="NZ_JBHSEF010000026.1"/>
</dbReference>
<organism evidence="3 4">
    <name type="scientific">Chryseomicrobium palamuruense</name>
    <dbReference type="NCBI Taxonomy" id="682973"/>
    <lineage>
        <taxon>Bacteria</taxon>
        <taxon>Bacillati</taxon>
        <taxon>Bacillota</taxon>
        <taxon>Bacilli</taxon>
        <taxon>Bacillales</taxon>
        <taxon>Caryophanaceae</taxon>
        <taxon>Chryseomicrobium</taxon>
    </lineage>
</organism>
<evidence type="ECO:0000256" key="2">
    <source>
        <dbReference type="SAM" id="SignalP"/>
    </source>
</evidence>
<feature type="chain" id="PRO_5046989040" evidence="2">
    <location>
        <begin position="24"/>
        <end position="464"/>
    </location>
</feature>
<dbReference type="Pfam" id="PF04294">
    <property type="entry name" value="VanW"/>
    <property type="match status" value="1"/>
</dbReference>
<evidence type="ECO:0000256" key="1">
    <source>
        <dbReference type="SAM" id="MobiDB-lite"/>
    </source>
</evidence>